<comment type="caution">
    <text evidence="1">The sequence shown here is derived from an EMBL/GenBank/DDBJ whole genome shotgun (WGS) entry which is preliminary data.</text>
</comment>
<proteinExistence type="predicted"/>
<organism evidence="1 2">
    <name type="scientific">Naganishia onofrii</name>
    <dbReference type="NCBI Taxonomy" id="1851511"/>
    <lineage>
        <taxon>Eukaryota</taxon>
        <taxon>Fungi</taxon>
        <taxon>Dikarya</taxon>
        <taxon>Basidiomycota</taxon>
        <taxon>Agaricomycotina</taxon>
        <taxon>Tremellomycetes</taxon>
        <taxon>Filobasidiales</taxon>
        <taxon>Filobasidiaceae</taxon>
        <taxon>Naganishia</taxon>
    </lineage>
</organism>
<dbReference type="Proteomes" id="UP001234202">
    <property type="component" value="Unassembled WGS sequence"/>
</dbReference>
<accession>A0ACC2X6J2</accession>
<sequence length="199" mass="19645">MVSFKSLATAVAATGFAISGVLAELSIVSPSSEIFWVGNSSNTLRWLGSDPKQFTIFLSNPDVNLLTSKLALTAVTDAFNTALTITPVQRAGDNYVIELTDILNSSNVYATSQPFSIKQQGTLYPTATTASSPLQSTGTAAVAASSGGASSGGASSSRSASASASASSAATSAGSGAMKNAAVGGGALAAVAGVVLNLL</sequence>
<dbReference type="EMBL" id="JASBWV010000024">
    <property type="protein sequence ID" value="KAJ9119398.1"/>
    <property type="molecule type" value="Genomic_DNA"/>
</dbReference>
<keyword evidence="2" id="KW-1185">Reference proteome</keyword>
<evidence type="ECO:0000313" key="1">
    <source>
        <dbReference type="EMBL" id="KAJ9119398.1"/>
    </source>
</evidence>
<evidence type="ECO:0000313" key="2">
    <source>
        <dbReference type="Proteomes" id="UP001234202"/>
    </source>
</evidence>
<name>A0ACC2X6J2_9TREE</name>
<gene>
    <name evidence="1" type="ORF">QFC24_005631</name>
</gene>
<reference evidence="1" key="1">
    <citation type="submission" date="2023-04" db="EMBL/GenBank/DDBJ databases">
        <title>Draft Genome sequencing of Naganishia species isolated from polar environments using Oxford Nanopore Technology.</title>
        <authorList>
            <person name="Leo P."/>
            <person name="Venkateswaran K."/>
        </authorList>
    </citation>
    <scope>NUCLEOTIDE SEQUENCE</scope>
    <source>
        <strain evidence="1">DBVPG 5303</strain>
    </source>
</reference>
<protein>
    <submittedName>
        <fullName evidence="1">Uncharacterized protein</fullName>
    </submittedName>
</protein>